<dbReference type="EMBL" id="PGOL01002726">
    <property type="protein sequence ID" value="PKI45315.1"/>
    <property type="molecule type" value="Genomic_DNA"/>
</dbReference>
<proteinExistence type="predicted"/>
<comment type="caution">
    <text evidence="2">The sequence shown here is derived from an EMBL/GenBank/DDBJ whole genome shotgun (WGS) entry which is preliminary data.</text>
</comment>
<name>A0A2I0IMT9_PUNGR</name>
<evidence type="ECO:0000256" key="1">
    <source>
        <dbReference type="SAM" id="MobiDB-lite"/>
    </source>
</evidence>
<accession>A0A2I0IMT9</accession>
<evidence type="ECO:0000313" key="3">
    <source>
        <dbReference type="Proteomes" id="UP000233551"/>
    </source>
</evidence>
<organism evidence="2 3">
    <name type="scientific">Punica granatum</name>
    <name type="common">Pomegranate</name>
    <dbReference type="NCBI Taxonomy" id="22663"/>
    <lineage>
        <taxon>Eukaryota</taxon>
        <taxon>Viridiplantae</taxon>
        <taxon>Streptophyta</taxon>
        <taxon>Embryophyta</taxon>
        <taxon>Tracheophyta</taxon>
        <taxon>Spermatophyta</taxon>
        <taxon>Magnoliopsida</taxon>
        <taxon>eudicotyledons</taxon>
        <taxon>Gunneridae</taxon>
        <taxon>Pentapetalae</taxon>
        <taxon>rosids</taxon>
        <taxon>malvids</taxon>
        <taxon>Myrtales</taxon>
        <taxon>Lythraceae</taxon>
        <taxon>Punica</taxon>
    </lineage>
</organism>
<sequence length="158" mass="17351">MRGRDHQLATPTPPPRSLVSSVGTSDLCGGVGVADWRPRPLLPFRFSFRTKMEKSPVDSGLGPPIGDPDLSTEVVRVLRGYRLPRWRGRGRRLAAQTLNLPGTSYSESPVDSGLGPPIGDPDLSTEVVRVLRGYRLPRWRGRGRRLAASTPPPLSIFF</sequence>
<dbReference type="Proteomes" id="UP000233551">
    <property type="component" value="Unassembled WGS sequence"/>
</dbReference>
<feature type="region of interest" description="Disordered" evidence="1">
    <location>
        <begin position="1"/>
        <end position="23"/>
    </location>
</feature>
<reference evidence="2 3" key="1">
    <citation type="submission" date="2017-11" db="EMBL/GenBank/DDBJ databases">
        <title>De-novo sequencing of pomegranate (Punica granatum L.) genome.</title>
        <authorList>
            <person name="Akparov Z."/>
            <person name="Amiraslanov A."/>
            <person name="Hajiyeva S."/>
            <person name="Abbasov M."/>
            <person name="Kaur K."/>
            <person name="Hamwieh A."/>
            <person name="Solovyev V."/>
            <person name="Salamov A."/>
            <person name="Braich B."/>
            <person name="Kosarev P."/>
            <person name="Mahmoud A."/>
            <person name="Hajiyev E."/>
            <person name="Babayeva S."/>
            <person name="Izzatullayeva V."/>
            <person name="Mammadov A."/>
            <person name="Mammadov A."/>
            <person name="Sharifova S."/>
            <person name="Ojaghi J."/>
            <person name="Eynullazada K."/>
            <person name="Bayramov B."/>
            <person name="Abdulazimova A."/>
            <person name="Shahmuradov I."/>
        </authorList>
    </citation>
    <scope>NUCLEOTIDE SEQUENCE [LARGE SCALE GENOMIC DNA]</scope>
    <source>
        <strain evidence="3">cv. AG2017</strain>
        <tissue evidence="2">Leaf</tissue>
    </source>
</reference>
<dbReference type="AlphaFoldDB" id="A0A2I0IMT9"/>
<evidence type="ECO:0000313" key="2">
    <source>
        <dbReference type="EMBL" id="PKI45315.1"/>
    </source>
</evidence>
<keyword evidence="3" id="KW-1185">Reference proteome</keyword>
<gene>
    <name evidence="2" type="ORF">CRG98_034276</name>
</gene>
<protein>
    <submittedName>
        <fullName evidence="2">Uncharacterized protein</fullName>
    </submittedName>
</protein>